<evidence type="ECO:0000313" key="6">
    <source>
        <dbReference type="Proteomes" id="UP000256845"/>
    </source>
</evidence>
<dbReference type="Proteomes" id="UP000256845">
    <property type="component" value="Unassembled WGS sequence"/>
</dbReference>
<dbReference type="PANTHER" id="PTHR30332">
    <property type="entry name" value="PROBABLE GENERAL SECRETION PATHWAY PROTEIN D"/>
    <property type="match status" value="1"/>
</dbReference>
<keyword evidence="6" id="KW-1185">Reference proteome</keyword>
<reference evidence="5 6" key="1">
    <citation type="submission" date="2018-07" db="EMBL/GenBank/DDBJ databases">
        <title>Genomic Encyclopedia of Type Strains, Phase III (KMG-III): the genomes of soil and plant-associated and newly described type strains.</title>
        <authorList>
            <person name="Whitman W."/>
        </authorList>
    </citation>
    <scope>NUCLEOTIDE SEQUENCE [LARGE SCALE GENOMIC DNA]</scope>
    <source>
        <strain evidence="5 6">CECT 8488</strain>
    </source>
</reference>
<feature type="chain" id="PRO_5017777655" evidence="2">
    <location>
        <begin position="24"/>
        <end position="449"/>
    </location>
</feature>
<dbReference type="OrthoDB" id="9775455at2"/>
<evidence type="ECO:0000256" key="2">
    <source>
        <dbReference type="SAM" id="SignalP"/>
    </source>
</evidence>
<dbReference type="Pfam" id="PF00263">
    <property type="entry name" value="Secretin"/>
    <property type="match status" value="1"/>
</dbReference>
<dbReference type="InterPro" id="IPR032789">
    <property type="entry name" value="T2SS-T3SS_pil_N"/>
</dbReference>
<gene>
    <name evidence="5" type="ORF">DFP90_1212</name>
</gene>
<dbReference type="PANTHER" id="PTHR30332:SF17">
    <property type="entry name" value="TYPE IV PILIATION SYSTEM PROTEIN DR_0774-RELATED"/>
    <property type="match status" value="1"/>
</dbReference>
<feature type="domain" description="Type II/III secretion system secretin-like" evidence="3">
    <location>
        <begin position="242"/>
        <end position="401"/>
    </location>
</feature>
<dbReference type="GO" id="GO:0015627">
    <property type="term" value="C:type II protein secretion system complex"/>
    <property type="evidence" value="ECO:0007669"/>
    <property type="project" value="TreeGrafter"/>
</dbReference>
<feature type="domain" description="Pilus formation protein N-terminal" evidence="4">
    <location>
        <begin position="36"/>
        <end position="98"/>
    </location>
</feature>
<comment type="caution">
    <text evidence="5">The sequence shown here is derived from an EMBL/GenBank/DDBJ whole genome shotgun (WGS) entry which is preliminary data.</text>
</comment>
<accession>A0A3D9H3D2</accession>
<dbReference type="AlphaFoldDB" id="A0A3D9H3D2"/>
<dbReference type="InterPro" id="IPR001775">
    <property type="entry name" value="GspD/PilQ"/>
</dbReference>
<keyword evidence="2" id="KW-0732">Signal</keyword>
<protein>
    <submittedName>
        <fullName evidence="5">Pilus assembly protein CpaC</fullName>
    </submittedName>
</protein>
<dbReference type="PRINTS" id="PR00811">
    <property type="entry name" value="BCTERIALGSPD"/>
</dbReference>
<evidence type="ECO:0000259" key="3">
    <source>
        <dbReference type="Pfam" id="PF00263"/>
    </source>
</evidence>
<dbReference type="Pfam" id="PF13629">
    <property type="entry name" value="T2SS-T3SS_pil_N"/>
    <property type="match status" value="1"/>
</dbReference>
<evidence type="ECO:0000256" key="1">
    <source>
        <dbReference type="RuleBase" id="RU004003"/>
    </source>
</evidence>
<comment type="similarity">
    <text evidence="1">Belongs to the bacterial secretin family.</text>
</comment>
<dbReference type="RefSeq" id="WP_115939566.1">
    <property type="nucleotide sequence ID" value="NZ_QRDW01000021.1"/>
</dbReference>
<dbReference type="GO" id="GO:0009306">
    <property type="term" value="P:protein secretion"/>
    <property type="evidence" value="ECO:0007669"/>
    <property type="project" value="InterPro"/>
</dbReference>
<proteinExistence type="inferred from homology"/>
<dbReference type="InterPro" id="IPR004846">
    <property type="entry name" value="T2SS/T3SS_dom"/>
</dbReference>
<name>A0A3D9H3D2_9PROT</name>
<evidence type="ECO:0000259" key="4">
    <source>
        <dbReference type="Pfam" id="PF13629"/>
    </source>
</evidence>
<sequence>MSIFTRLISGILALTIPAGICFAQQPAPFQNIDAVVGIGELLSLSQPAETVFVTDPEIVDIQVPFPDRIFVFGKKTGQTTLFAVDETGAPLFESKVTVRHNIAGIRETLAQRFPTASLDFQSAQGSLYLYGEVESPQQMTGVLETIQPYLGENDILINRTEINTPNKVRLKLRLLEASRDISEDFGVNWKVLFNPGDIVFSLLSGRNFSVTGDLPSRNSGQTAIGFGSTLGDFTINRVIDILEGEGMVSILAEPNLTALSGKKARFQAGGEFPYPVPASDNSGTTIQYKPFGILLSFEPLILDTKTISLKVQTEVSELSQTSVTLAGTSVPQTLSRQVETEIELKHGQSFAIGGLFQTSTRKSLGKTPWLADIPILGTLFRSKDYTENKTELIVLVTPYIVPNRGSKQDASALSSLRPESEIEYLFRDRLTRASNGAKPRLHGAAGFVY</sequence>
<dbReference type="InterPro" id="IPR050810">
    <property type="entry name" value="Bact_Secretion_Sys_Channel"/>
</dbReference>
<feature type="signal peptide" evidence="2">
    <location>
        <begin position="1"/>
        <end position="23"/>
    </location>
</feature>
<evidence type="ECO:0000313" key="5">
    <source>
        <dbReference type="EMBL" id="RED43691.1"/>
    </source>
</evidence>
<organism evidence="5 6">
    <name type="scientific">Aestuariispira insulae</name>
    <dbReference type="NCBI Taxonomy" id="1461337"/>
    <lineage>
        <taxon>Bacteria</taxon>
        <taxon>Pseudomonadati</taxon>
        <taxon>Pseudomonadota</taxon>
        <taxon>Alphaproteobacteria</taxon>
        <taxon>Rhodospirillales</taxon>
        <taxon>Kiloniellaceae</taxon>
        <taxon>Aestuariispira</taxon>
    </lineage>
</organism>
<dbReference type="EMBL" id="QRDW01000021">
    <property type="protein sequence ID" value="RED43691.1"/>
    <property type="molecule type" value="Genomic_DNA"/>
</dbReference>